<protein>
    <submittedName>
        <fullName evidence="1">Uncharacterized protein</fullName>
    </submittedName>
</protein>
<dbReference type="Proteomes" id="UP000003656">
    <property type="component" value="Unassembled WGS sequence"/>
</dbReference>
<reference evidence="1 2" key="1">
    <citation type="submission" date="2009-11" db="EMBL/GenBank/DDBJ databases">
        <authorList>
            <person name="Weinstock G."/>
            <person name="Sodergren E."/>
            <person name="Clifton S."/>
            <person name="Fulton L."/>
            <person name="Fulton B."/>
            <person name="Courtney L."/>
            <person name="Fronick C."/>
            <person name="Harrison M."/>
            <person name="Strong C."/>
            <person name="Farmer C."/>
            <person name="Delahaunty K."/>
            <person name="Markovic C."/>
            <person name="Hall O."/>
            <person name="Minx P."/>
            <person name="Tomlinson C."/>
            <person name="Mitreva M."/>
            <person name="Nelson J."/>
            <person name="Hou S."/>
            <person name="Wollam A."/>
            <person name="Pepin K.H."/>
            <person name="Johnson M."/>
            <person name="Bhonagiri V."/>
            <person name="Nash W.E."/>
            <person name="Warren W."/>
            <person name="Chinwalla A."/>
            <person name="Mardis E.R."/>
            <person name="Wilson R.K."/>
        </authorList>
    </citation>
    <scope>NUCLEOTIDE SEQUENCE [LARGE SCALE GENOMIC DNA]</scope>
    <source>
        <strain evidence="1 2">DSM 20093</strain>
    </source>
</reference>
<dbReference type="AlphaFoldDB" id="D1NWR2"/>
<name>D1NWR2_9BIFI</name>
<proteinExistence type="predicted"/>
<evidence type="ECO:0000313" key="1">
    <source>
        <dbReference type="EMBL" id="EFA22220.1"/>
    </source>
</evidence>
<accession>D1NWR2</accession>
<dbReference type="EMBL" id="ABXB03000005">
    <property type="protein sequence ID" value="EFA22220.1"/>
    <property type="molecule type" value="Genomic_DNA"/>
</dbReference>
<gene>
    <name evidence="1" type="ORF">BIFGAL_04317</name>
</gene>
<evidence type="ECO:0000313" key="2">
    <source>
        <dbReference type="Proteomes" id="UP000003656"/>
    </source>
</evidence>
<organism evidence="1 2">
    <name type="scientific">Bifidobacterium gallicum DSM 20093 = LMG 11596</name>
    <dbReference type="NCBI Taxonomy" id="561180"/>
    <lineage>
        <taxon>Bacteria</taxon>
        <taxon>Bacillati</taxon>
        <taxon>Actinomycetota</taxon>
        <taxon>Actinomycetes</taxon>
        <taxon>Bifidobacteriales</taxon>
        <taxon>Bifidobacteriaceae</taxon>
        <taxon>Bifidobacterium</taxon>
    </lineage>
</organism>
<sequence length="92" mass="10355">MCCVLIAHTRRQDRPVLFAFAFTTTPFRMNDAPLRHSIGNCLQSRPTALSIRGRLPRYCLQTVTLELGKHAYPRASQGCHCGKPSRRARLCG</sequence>
<comment type="caution">
    <text evidence="1">The sequence shown here is derived from an EMBL/GenBank/DDBJ whole genome shotgun (WGS) entry which is preliminary data.</text>
</comment>